<evidence type="ECO:0000313" key="2">
    <source>
        <dbReference type="EMBL" id="KAE9541636.1"/>
    </source>
</evidence>
<gene>
    <name evidence="2" type="ORF">AGLY_003627</name>
</gene>
<dbReference type="CDD" id="cd22757">
    <property type="entry name" value="OTU_P87_VP80-like"/>
    <property type="match status" value="1"/>
</dbReference>
<dbReference type="PROSITE" id="PS00018">
    <property type="entry name" value="EF_HAND_1"/>
    <property type="match status" value="1"/>
</dbReference>
<dbReference type="GO" id="GO:0004843">
    <property type="term" value="F:cysteine-type deubiquitinase activity"/>
    <property type="evidence" value="ECO:0007669"/>
    <property type="project" value="TreeGrafter"/>
</dbReference>
<comment type="caution">
    <text evidence="2">The sequence shown here is derived from an EMBL/GenBank/DDBJ whole genome shotgun (WGS) entry which is preliminary data.</text>
</comment>
<keyword evidence="3" id="KW-1185">Reference proteome</keyword>
<dbReference type="Pfam" id="PF02338">
    <property type="entry name" value="OTU"/>
    <property type="match status" value="1"/>
</dbReference>
<proteinExistence type="predicted"/>
<sequence>MVSHIIVPITGDGACLFNSLSYLMYETEQMAREIRKLIVSHVTKNWTEFSVMSHDNNGNNYMSSAEYFADMSQLYTYGGLCELVAAGQLFNYVFEVYHNYQLYERFGIEGYPVLRMRFTQNLSRGHFDVYLPNESEILIPQRDSILQQSPFSLSLMKDRKRHARYTGNIRKKQLKNAAKTYALRNPLVNRSAVARYQLDNPEVGRAASSRYDHTNPRQKVERLTLPWKIMVNSGMTYNPDLAYDAEKTIVLGSMNHKCKYCNALKWKEETPGNVLQ</sequence>
<dbReference type="InterPro" id="IPR018247">
    <property type="entry name" value="EF_Hand_1_Ca_BS"/>
</dbReference>
<dbReference type="GO" id="GO:0016579">
    <property type="term" value="P:protein deubiquitination"/>
    <property type="evidence" value="ECO:0007669"/>
    <property type="project" value="TreeGrafter"/>
</dbReference>
<name>A0A6G0TYR1_APHGL</name>
<dbReference type="SUPFAM" id="SSF54001">
    <property type="entry name" value="Cysteine proteinases"/>
    <property type="match status" value="1"/>
</dbReference>
<dbReference type="PANTHER" id="PTHR12419">
    <property type="entry name" value="OTU DOMAIN CONTAINING PROTEIN"/>
    <property type="match status" value="1"/>
</dbReference>
<dbReference type="EMBL" id="VYZN01000012">
    <property type="protein sequence ID" value="KAE9541636.1"/>
    <property type="molecule type" value="Genomic_DNA"/>
</dbReference>
<dbReference type="Gene3D" id="3.90.70.80">
    <property type="match status" value="1"/>
</dbReference>
<dbReference type="InterPro" id="IPR038765">
    <property type="entry name" value="Papain-like_cys_pep_sf"/>
</dbReference>
<accession>A0A6G0TYR1</accession>
<dbReference type="PROSITE" id="PS50802">
    <property type="entry name" value="OTU"/>
    <property type="match status" value="1"/>
</dbReference>
<feature type="domain" description="OTU" evidence="1">
    <location>
        <begin position="4"/>
        <end position="133"/>
    </location>
</feature>
<organism evidence="2 3">
    <name type="scientific">Aphis glycines</name>
    <name type="common">Soybean aphid</name>
    <dbReference type="NCBI Taxonomy" id="307491"/>
    <lineage>
        <taxon>Eukaryota</taxon>
        <taxon>Metazoa</taxon>
        <taxon>Ecdysozoa</taxon>
        <taxon>Arthropoda</taxon>
        <taxon>Hexapoda</taxon>
        <taxon>Insecta</taxon>
        <taxon>Pterygota</taxon>
        <taxon>Neoptera</taxon>
        <taxon>Paraneoptera</taxon>
        <taxon>Hemiptera</taxon>
        <taxon>Sternorrhyncha</taxon>
        <taxon>Aphidomorpha</taxon>
        <taxon>Aphidoidea</taxon>
        <taxon>Aphididae</taxon>
        <taxon>Aphidini</taxon>
        <taxon>Aphis</taxon>
        <taxon>Aphis</taxon>
    </lineage>
</organism>
<dbReference type="OrthoDB" id="6608908at2759"/>
<dbReference type="AlphaFoldDB" id="A0A6G0TYR1"/>
<dbReference type="Proteomes" id="UP000475862">
    <property type="component" value="Unassembled WGS sequence"/>
</dbReference>
<evidence type="ECO:0000259" key="1">
    <source>
        <dbReference type="PROSITE" id="PS50802"/>
    </source>
</evidence>
<dbReference type="InterPro" id="IPR003323">
    <property type="entry name" value="OTU_dom"/>
</dbReference>
<evidence type="ECO:0000313" key="3">
    <source>
        <dbReference type="Proteomes" id="UP000475862"/>
    </source>
</evidence>
<protein>
    <recommendedName>
        <fullName evidence="1">OTU domain-containing protein</fullName>
    </recommendedName>
</protein>
<reference evidence="2 3" key="1">
    <citation type="submission" date="2019-08" db="EMBL/GenBank/DDBJ databases">
        <title>The genome of the soybean aphid Biotype 1, its phylome, world population structure and adaptation to the North American continent.</title>
        <authorList>
            <person name="Giordano R."/>
            <person name="Donthu R.K."/>
            <person name="Hernandez A.G."/>
            <person name="Wright C.L."/>
            <person name="Zimin A.V."/>
        </authorList>
    </citation>
    <scope>NUCLEOTIDE SEQUENCE [LARGE SCALE GENOMIC DNA]</scope>
    <source>
        <tissue evidence="2">Whole aphids</tissue>
    </source>
</reference>
<dbReference type="InterPro" id="IPR050704">
    <property type="entry name" value="Peptidase_C85-like"/>
</dbReference>